<dbReference type="GO" id="GO:0008270">
    <property type="term" value="F:zinc ion binding"/>
    <property type="evidence" value="ECO:0007669"/>
    <property type="project" value="UniProtKB-KW"/>
</dbReference>
<dbReference type="PANTHER" id="PTHR12888">
    <property type="entry name" value="PEROXISOME ASSEMBLY PROTEIN 12 PEROXIN-12"/>
    <property type="match status" value="1"/>
</dbReference>
<evidence type="ECO:0000256" key="4">
    <source>
        <dbReference type="ARBA" id="ARBA00022448"/>
    </source>
</evidence>
<evidence type="ECO:0000256" key="8">
    <source>
        <dbReference type="ARBA" id="ARBA00022833"/>
    </source>
</evidence>
<dbReference type="GO" id="GO:0006513">
    <property type="term" value="P:protein monoubiquitination"/>
    <property type="evidence" value="ECO:0007669"/>
    <property type="project" value="TreeGrafter"/>
</dbReference>
<dbReference type="InterPro" id="IPR013083">
    <property type="entry name" value="Znf_RING/FYVE/PHD"/>
</dbReference>
<accession>A0A7S2A3W7</accession>
<keyword evidence="10 15" id="KW-1133">Transmembrane helix</keyword>
<evidence type="ECO:0000256" key="15">
    <source>
        <dbReference type="SAM" id="Phobius"/>
    </source>
</evidence>
<keyword evidence="4" id="KW-0813">Transport</keyword>
<evidence type="ECO:0000256" key="13">
    <source>
        <dbReference type="ARBA" id="ARBA00029692"/>
    </source>
</evidence>
<proteinExistence type="inferred from homology"/>
<feature type="region of interest" description="Disordered" evidence="14">
    <location>
        <begin position="192"/>
        <end position="229"/>
    </location>
</feature>
<dbReference type="GO" id="GO:1990429">
    <property type="term" value="C:peroxisomal importomer complex"/>
    <property type="evidence" value="ECO:0007669"/>
    <property type="project" value="TreeGrafter"/>
</dbReference>
<keyword evidence="5 15" id="KW-0812">Transmembrane</keyword>
<evidence type="ECO:0000259" key="17">
    <source>
        <dbReference type="Pfam" id="PF04757"/>
    </source>
</evidence>
<dbReference type="CDD" id="cd16451">
    <property type="entry name" value="mRING_PEX12"/>
    <property type="match status" value="1"/>
</dbReference>
<keyword evidence="12" id="KW-0576">Peroxisome</keyword>
<dbReference type="InterPro" id="IPR017375">
    <property type="entry name" value="PEX12"/>
</dbReference>
<evidence type="ECO:0000256" key="5">
    <source>
        <dbReference type="ARBA" id="ARBA00022692"/>
    </source>
</evidence>
<evidence type="ECO:0000256" key="2">
    <source>
        <dbReference type="ARBA" id="ARBA00004906"/>
    </source>
</evidence>
<dbReference type="EMBL" id="HBGN01038596">
    <property type="protein sequence ID" value="CAD9356788.1"/>
    <property type="molecule type" value="Transcribed_RNA"/>
</dbReference>
<evidence type="ECO:0000256" key="11">
    <source>
        <dbReference type="ARBA" id="ARBA00023136"/>
    </source>
</evidence>
<comment type="subcellular location">
    <subcellularLocation>
        <location evidence="1">Peroxisome membrane</location>
        <topology evidence="1">Multi-pass membrane protein</topology>
    </subcellularLocation>
</comment>
<dbReference type="GO" id="GO:0004842">
    <property type="term" value="F:ubiquitin-protein transferase activity"/>
    <property type="evidence" value="ECO:0007669"/>
    <property type="project" value="TreeGrafter"/>
</dbReference>
<dbReference type="GO" id="GO:0016558">
    <property type="term" value="P:protein import into peroxisome matrix"/>
    <property type="evidence" value="ECO:0007669"/>
    <property type="project" value="InterPro"/>
</dbReference>
<dbReference type="Pfam" id="PF00097">
    <property type="entry name" value="zf-C3HC4"/>
    <property type="match status" value="1"/>
</dbReference>
<evidence type="ECO:0000256" key="6">
    <source>
        <dbReference type="ARBA" id="ARBA00022723"/>
    </source>
</evidence>
<feature type="region of interest" description="Disordered" evidence="14">
    <location>
        <begin position="299"/>
        <end position="327"/>
    </location>
</feature>
<keyword evidence="9" id="KW-0653">Protein transport</keyword>
<dbReference type="SUPFAM" id="SSF57850">
    <property type="entry name" value="RING/U-box"/>
    <property type="match status" value="1"/>
</dbReference>
<keyword evidence="11 15" id="KW-0472">Membrane</keyword>
<keyword evidence="6" id="KW-0479">Metal-binding</keyword>
<evidence type="ECO:0000256" key="9">
    <source>
        <dbReference type="ARBA" id="ARBA00022927"/>
    </source>
</evidence>
<dbReference type="AlphaFoldDB" id="A0A7S2A3W7"/>
<comment type="pathway">
    <text evidence="2">Protein modification; protein ubiquitination.</text>
</comment>
<feature type="region of interest" description="Disordered" evidence="14">
    <location>
        <begin position="372"/>
        <end position="399"/>
    </location>
</feature>
<keyword evidence="7" id="KW-0863">Zinc-finger</keyword>
<dbReference type="Gene3D" id="3.30.40.10">
    <property type="entry name" value="Zinc/RING finger domain, C3HC4 (zinc finger)"/>
    <property type="match status" value="1"/>
</dbReference>
<dbReference type="InterPro" id="IPR018957">
    <property type="entry name" value="Znf_C3HC4_RING-type"/>
</dbReference>
<evidence type="ECO:0000256" key="14">
    <source>
        <dbReference type="SAM" id="MobiDB-lite"/>
    </source>
</evidence>
<dbReference type="InterPro" id="IPR006845">
    <property type="entry name" value="Pex_N"/>
</dbReference>
<evidence type="ECO:0000313" key="18">
    <source>
        <dbReference type="EMBL" id="CAD9356788.1"/>
    </source>
</evidence>
<evidence type="ECO:0000256" key="7">
    <source>
        <dbReference type="ARBA" id="ARBA00022771"/>
    </source>
</evidence>
<name>A0A7S2A3W7_9STRA</name>
<evidence type="ECO:0000256" key="3">
    <source>
        <dbReference type="ARBA" id="ARBA00008704"/>
    </source>
</evidence>
<organism evidence="18">
    <name type="scientific">Ditylum brightwellii</name>
    <dbReference type="NCBI Taxonomy" id="49249"/>
    <lineage>
        <taxon>Eukaryota</taxon>
        <taxon>Sar</taxon>
        <taxon>Stramenopiles</taxon>
        <taxon>Ochrophyta</taxon>
        <taxon>Bacillariophyta</taxon>
        <taxon>Mediophyceae</taxon>
        <taxon>Lithodesmiophycidae</taxon>
        <taxon>Lithodesmiales</taxon>
        <taxon>Lithodesmiaceae</taxon>
        <taxon>Ditylum</taxon>
    </lineage>
</organism>
<feature type="domain" description="Pex N-terminal" evidence="17">
    <location>
        <begin position="93"/>
        <end position="300"/>
    </location>
</feature>
<keyword evidence="8" id="KW-0862">Zinc</keyword>
<dbReference type="GO" id="GO:0005778">
    <property type="term" value="C:peroxisomal membrane"/>
    <property type="evidence" value="ECO:0007669"/>
    <property type="project" value="UniProtKB-SubCell"/>
</dbReference>
<feature type="domain" description="Zinc finger C3HC4 RING-type" evidence="16">
    <location>
        <begin position="419"/>
        <end position="456"/>
    </location>
</feature>
<dbReference type="Pfam" id="PF04757">
    <property type="entry name" value="Pex2_Pex12"/>
    <property type="match status" value="1"/>
</dbReference>
<dbReference type="PANTHER" id="PTHR12888:SF0">
    <property type="entry name" value="PEROXISOME ASSEMBLY PROTEIN 12"/>
    <property type="match status" value="1"/>
</dbReference>
<feature type="compositionally biased region" description="Polar residues" evidence="14">
    <location>
        <begin position="379"/>
        <end position="390"/>
    </location>
</feature>
<gene>
    <name evidence="18" type="ORF">DBRI1063_LOCUS24678</name>
</gene>
<feature type="compositionally biased region" description="Polar residues" evidence="14">
    <location>
        <begin position="193"/>
        <end position="214"/>
    </location>
</feature>
<evidence type="ECO:0000259" key="16">
    <source>
        <dbReference type="Pfam" id="PF00097"/>
    </source>
</evidence>
<comment type="similarity">
    <text evidence="3">Belongs to the pex2/pex10/pex12 family.</text>
</comment>
<feature type="transmembrane region" description="Helical" evidence="15">
    <location>
        <begin position="337"/>
        <end position="354"/>
    </location>
</feature>
<evidence type="ECO:0000256" key="12">
    <source>
        <dbReference type="ARBA" id="ARBA00023140"/>
    </source>
</evidence>
<sequence>MDHASPQTIPVTDGALLAEESTINPLSPLPSFLELALVESTASSGRAALLSSFEAIASSLSATISTSSSSARNGNFLQLCELKCYHLLDGILQKYGPEIRAIILYFIERSFLHSTAVRATASESIYGLRRARAVVVNNNINQSVENSSGGGGKSMSILPMSKEDGTRSAMLAALAPYVKEKLDLMYKRENRRLATSSGENGDRIQQQRPSQTNCNRHENHGSQSNSITNQSSLYKRLQRLFIATYPFLHMTHEGTVLAYRFAYLIGKSVYYGPSLHALGLVLRRVTQADFSKQQLPQSVFSTEDQSLSSSSPRNTSTKSKTTSATMMEQSLPKIRKVAISIAATALLVGWIASYREEIRRRRRRWIVGSDTNDIRSADDTSNNYGPNATTSPKMPSIPPPQPPKLLPSVRSLPNDKSLCPLCRRIRVNPVASTSGHVFCHRCLVMHIREHDGRCPLTGLPCPESRIVRIYEPTESTDHRSVEENSL</sequence>
<feature type="compositionally biased region" description="Low complexity" evidence="14">
    <location>
        <begin position="306"/>
        <end position="325"/>
    </location>
</feature>
<protein>
    <recommendedName>
        <fullName evidence="13">Peroxin-12</fullName>
    </recommendedName>
</protein>
<evidence type="ECO:0000256" key="1">
    <source>
        <dbReference type="ARBA" id="ARBA00004585"/>
    </source>
</evidence>
<reference evidence="18" key="1">
    <citation type="submission" date="2021-01" db="EMBL/GenBank/DDBJ databases">
        <authorList>
            <person name="Corre E."/>
            <person name="Pelletier E."/>
            <person name="Niang G."/>
            <person name="Scheremetjew M."/>
            <person name="Finn R."/>
            <person name="Kale V."/>
            <person name="Holt S."/>
            <person name="Cochrane G."/>
            <person name="Meng A."/>
            <person name="Brown T."/>
            <person name="Cohen L."/>
        </authorList>
    </citation>
    <scope>NUCLEOTIDE SEQUENCE</scope>
    <source>
        <strain evidence="18">Pop2</strain>
    </source>
</reference>
<evidence type="ECO:0000256" key="10">
    <source>
        <dbReference type="ARBA" id="ARBA00022989"/>
    </source>
</evidence>